<reference evidence="23" key="1">
    <citation type="submission" date="2023-11" db="EMBL/GenBank/DDBJ databases">
        <title>Genome assemblies of two species of porcelain crab, Petrolisthes cinctipes and Petrolisthes manimaculis (Anomura: Porcellanidae).</title>
        <authorList>
            <person name="Angst P."/>
        </authorList>
    </citation>
    <scope>NUCLEOTIDE SEQUENCE</scope>
    <source>
        <strain evidence="23">PB745_02</strain>
        <tissue evidence="23">Gill</tissue>
    </source>
</reference>
<keyword evidence="11" id="KW-0547">Nucleotide-binding</keyword>
<keyword evidence="6" id="KW-0690">Ribosome biogenesis</keyword>
<protein>
    <recommendedName>
        <fullName evidence="18">Serine/threonine-protein kinase RIO2</fullName>
        <ecNumber evidence="4">2.7.11.1</ecNumber>
    </recommendedName>
    <alternativeName>
        <fullName evidence="20">RIO kinase 2</fullName>
    </alternativeName>
    <alternativeName>
        <fullName evidence="19">Serine/threonine-protein kinase rio2</fullName>
    </alternativeName>
</protein>
<evidence type="ECO:0000256" key="13">
    <source>
        <dbReference type="ARBA" id="ARBA00022840"/>
    </source>
</evidence>
<proteinExistence type="inferred from homology"/>
<dbReference type="SMART" id="SM00090">
    <property type="entry name" value="RIO"/>
    <property type="match status" value="1"/>
</dbReference>
<evidence type="ECO:0000256" key="12">
    <source>
        <dbReference type="ARBA" id="ARBA00022777"/>
    </source>
</evidence>
<evidence type="ECO:0000256" key="17">
    <source>
        <dbReference type="ARBA" id="ARBA00064676"/>
    </source>
</evidence>
<evidence type="ECO:0000256" key="15">
    <source>
        <dbReference type="ARBA" id="ARBA00047899"/>
    </source>
</evidence>
<feature type="compositionally biased region" description="Basic and acidic residues" evidence="21">
    <location>
        <begin position="404"/>
        <end position="413"/>
    </location>
</feature>
<keyword evidence="13" id="KW-0067">ATP-binding</keyword>
<dbReference type="EC" id="2.7.11.1" evidence="4"/>
<feature type="compositionally biased region" description="Basic residues" evidence="21">
    <location>
        <begin position="505"/>
        <end position="516"/>
    </location>
</feature>
<comment type="subunit">
    <text evidence="17">Associated with late 40S pre-ribosomal particles. Interacts with PLK1 (via its N-terminus).</text>
</comment>
<feature type="compositionally biased region" description="Acidic residues" evidence="21">
    <location>
        <begin position="387"/>
        <end position="398"/>
    </location>
</feature>
<evidence type="ECO:0000256" key="20">
    <source>
        <dbReference type="ARBA" id="ARBA00076005"/>
    </source>
</evidence>
<dbReference type="SUPFAM" id="SSF46785">
    <property type="entry name" value="Winged helix' DNA-binding domain"/>
    <property type="match status" value="1"/>
</dbReference>
<feature type="compositionally biased region" description="Polar residues" evidence="21">
    <location>
        <begin position="414"/>
        <end position="425"/>
    </location>
</feature>
<evidence type="ECO:0000256" key="1">
    <source>
        <dbReference type="ARBA" id="ARBA00001946"/>
    </source>
</evidence>
<name>A0AAE1UEQ4_9EUCA</name>
<feature type="compositionally biased region" description="Acidic residues" evidence="21">
    <location>
        <begin position="327"/>
        <end position="353"/>
    </location>
</feature>
<dbReference type="InterPro" id="IPR018934">
    <property type="entry name" value="RIO_dom"/>
</dbReference>
<comment type="cofactor">
    <cofactor evidence="1">
        <name>Mg(2+)</name>
        <dbReference type="ChEBI" id="CHEBI:18420"/>
    </cofactor>
</comment>
<feature type="domain" description="RIO kinase" evidence="22">
    <location>
        <begin position="66"/>
        <end position="292"/>
    </location>
</feature>
<evidence type="ECO:0000256" key="21">
    <source>
        <dbReference type="SAM" id="MobiDB-lite"/>
    </source>
</evidence>
<evidence type="ECO:0000259" key="22">
    <source>
        <dbReference type="SMART" id="SM00090"/>
    </source>
</evidence>
<dbReference type="GO" id="GO:0046872">
    <property type="term" value="F:metal ion binding"/>
    <property type="evidence" value="ECO:0007669"/>
    <property type="project" value="UniProtKB-KW"/>
</dbReference>
<dbReference type="GO" id="GO:0004674">
    <property type="term" value="F:protein serine/threonine kinase activity"/>
    <property type="evidence" value="ECO:0007669"/>
    <property type="project" value="UniProtKB-KW"/>
</dbReference>
<dbReference type="CDD" id="cd05144">
    <property type="entry name" value="RIO2_C"/>
    <property type="match status" value="1"/>
</dbReference>
<comment type="subcellular location">
    <subcellularLocation>
        <location evidence="2">Cytoplasm</location>
    </subcellularLocation>
</comment>
<feature type="region of interest" description="Disordered" evidence="21">
    <location>
        <begin position="487"/>
        <end position="544"/>
    </location>
</feature>
<dbReference type="FunFam" id="1.10.10.10:FF:000053">
    <property type="entry name" value="Serine/threonine-protein kinase RIO2"/>
    <property type="match status" value="1"/>
</dbReference>
<evidence type="ECO:0000256" key="2">
    <source>
        <dbReference type="ARBA" id="ARBA00004496"/>
    </source>
</evidence>
<feature type="region of interest" description="Disordered" evidence="21">
    <location>
        <begin position="385"/>
        <end position="435"/>
    </location>
</feature>
<keyword evidence="10" id="KW-0479">Metal-binding</keyword>
<evidence type="ECO:0000256" key="19">
    <source>
        <dbReference type="ARBA" id="ARBA00068837"/>
    </source>
</evidence>
<dbReference type="InterPro" id="IPR018935">
    <property type="entry name" value="RIO_kinase_CS"/>
</dbReference>
<dbReference type="PROSITE" id="PS01245">
    <property type="entry name" value="RIO1"/>
    <property type="match status" value="1"/>
</dbReference>
<comment type="caution">
    <text evidence="23">The sequence shown here is derived from an EMBL/GenBank/DDBJ whole genome shotgun (WGS) entry which is preliminary data.</text>
</comment>
<evidence type="ECO:0000313" key="23">
    <source>
        <dbReference type="EMBL" id="KAK4315964.1"/>
    </source>
</evidence>
<dbReference type="Pfam" id="PF01163">
    <property type="entry name" value="RIO1"/>
    <property type="match status" value="1"/>
</dbReference>
<dbReference type="PANTHER" id="PTHR45852">
    <property type="entry name" value="SER/THR-PROTEIN KINASE RIO2"/>
    <property type="match status" value="1"/>
</dbReference>
<keyword evidence="8" id="KW-0597">Phosphoprotein</keyword>
<keyword evidence="12" id="KW-0418">Kinase</keyword>
<dbReference type="Gene3D" id="3.30.200.20">
    <property type="entry name" value="Phosphorylase Kinase, domain 1"/>
    <property type="match status" value="1"/>
</dbReference>
<dbReference type="GO" id="GO:0030688">
    <property type="term" value="C:preribosome, small subunit precursor"/>
    <property type="evidence" value="ECO:0007669"/>
    <property type="project" value="TreeGrafter"/>
</dbReference>
<dbReference type="GO" id="GO:0005524">
    <property type="term" value="F:ATP binding"/>
    <property type="evidence" value="ECO:0007669"/>
    <property type="project" value="UniProtKB-KW"/>
</dbReference>
<dbReference type="GO" id="GO:0005829">
    <property type="term" value="C:cytosol"/>
    <property type="evidence" value="ECO:0007669"/>
    <property type="project" value="TreeGrafter"/>
</dbReference>
<evidence type="ECO:0000256" key="7">
    <source>
        <dbReference type="ARBA" id="ARBA00022527"/>
    </source>
</evidence>
<dbReference type="GO" id="GO:0005634">
    <property type="term" value="C:nucleus"/>
    <property type="evidence" value="ECO:0007669"/>
    <property type="project" value="TreeGrafter"/>
</dbReference>
<evidence type="ECO:0000256" key="3">
    <source>
        <dbReference type="ARBA" id="ARBA00009196"/>
    </source>
</evidence>
<keyword evidence="5" id="KW-0963">Cytoplasm</keyword>
<dbReference type="EMBL" id="JAWZYT010001061">
    <property type="protein sequence ID" value="KAK4315964.1"/>
    <property type="molecule type" value="Genomic_DNA"/>
</dbReference>
<dbReference type="SUPFAM" id="SSF56112">
    <property type="entry name" value="Protein kinase-like (PK-like)"/>
    <property type="match status" value="1"/>
</dbReference>
<evidence type="ECO:0000313" key="24">
    <source>
        <dbReference type="Proteomes" id="UP001292094"/>
    </source>
</evidence>
<dbReference type="PANTHER" id="PTHR45852:SF1">
    <property type="entry name" value="SERINE_THREONINE-PROTEIN KINASE RIO2"/>
    <property type="match status" value="1"/>
</dbReference>
<keyword evidence="14" id="KW-0460">Magnesium</keyword>
<feature type="region of interest" description="Disordered" evidence="21">
    <location>
        <begin position="317"/>
        <end position="356"/>
    </location>
</feature>
<sequence length="544" mass="62639">MGKLKVTLLRYLTREDFRVLTAIEMGMKNHELVPGPLIAQIANIRTGGVHKMLRELSKHRLCAYERGKHYDGYRLTNMGYDYLALKVLSSRDMVGSVGSQIGVGKESDIYVVTDTVGNPLCMKLHRLGRTSFRKLREKRDYHNDRHKMSWLYLSRLSATKEYAYMKALHERGFPVPRPVDCSRHCVIMELINGHPLCHIHEVEDVAQLFSDLMDMIVRLANHGVIHGDFNEFNLMLGADNKPRVIDFPQMISTAHENAKMYFDRDVRCVQEFFRRRFNYESELCPVFERDIQREYNLDKEIAASGYQREVQEFDQELQVGKSMNTAEETEELDDESGDEDDCEDEPGPNEEDLTDLREQTELLCKDLKEKDHVENLCKKLENHTLENSDEQESEDEGECSLNVTDEKEGKDSNNDTTCGAESSAPSRKKGKELQTEARLALIKQLARARELRQKAEEAGEEPPLLDDLIDDSISDICSIRSFSTTKSSIAPGEVKHRTTKDLGRREKRQVSKKNLRVKGEANAYRRNKKENQSTIKEMSGWDDY</sequence>
<comment type="catalytic activity">
    <reaction evidence="16">
        <text>L-seryl-[protein] + ATP = O-phospho-L-seryl-[protein] + ADP + H(+)</text>
        <dbReference type="Rhea" id="RHEA:17989"/>
        <dbReference type="Rhea" id="RHEA-COMP:9863"/>
        <dbReference type="Rhea" id="RHEA-COMP:11604"/>
        <dbReference type="ChEBI" id="CHEBI:15378"/>
        <dbReference type="ChEBI" id="CHEBI:29999"/>
        <dbReference type="ChEBI" id="CHEBI:30616"/>
        <dbReference type="ChEBI" id="CHEBI:83421"/>
        <dbReference type="ChEBI" id="CHEBI:456216"/>
        <dbReference type="EC" id="2.7.11.1"/>
    </reaction>
</comment>
<dbReference type="Pfam" id="PF09202">
    <property type="entry name" value="Rio2_N"/>
    <property type="match status" value="1"/>
</dbReference>
<evidence type="ECO:0000256" key="9">
    <source>
        <dbReference type="ARBA" id="ARBA00022679"/>
    </source>
</evidence>
<dbReference type="InterPro" id="IPR030484">
    <property type="entry name" value="Rio2"/>
</dbReference>
<dbReference type="InterPro" id="IPR000687">
    <property type="entry name" value="RIO_kinase"/>
</dbReference>
<accession>A0AAE1UEQ4</accession>
<dbReference type="Proteomes" id="UP001292094">
    <property type="component" value="Unassembled WGS sequence"/>
</dbReference>
<dbReference type="Gene3D" id="1.10.510.10">
    <property type="entry name" value="Transferase(Phosphotransferase) domain 1"/>
    <property type="match status" value="1"/>
</dbReference>
<dbReference type="Gene3D" id="1.10.10.10">
    <property type="entry name" value="Winged helix-like DNA-binding domain superfamily/Winged helix DNA-binding domain"/>
    <property type="match status" value="1"/>
</dbReference>
<evidence type="ECO:0000256" key="8">
    <source>
        <dbReference type="ARBA" id="ARBA00022553"/>
    </source>
</evidence>
<evidence type="ECO:0000256" key="6">
    <source>
        <dbReference type="ARBA" id="ARBA00022517"/>
    </source>
</evidence>
<comment type="catalytic activity">
    <reaction evidence="15">
        <text>L-threonyl-[protein] + ATP = O-phospho-L-threonyl-[protein] + ADP + H(+)</text>
        <dbReference type="Rhea" id="RHEA:46608"/>
        <dbReference type="Rhea" id="RHEA-COMP:11060"/>
        <dbReference type="Rhea" id="RHEA-COMP:11605"/>
        <dbReference type="ChEBI" id="CHEBI:15378"/>
        <dbReference type="ChEBI" id="CHEBI:30013"/>
        <dbReference type="ChEBI" id="CHEBI:30616"/>
        <dbReference type="ChEBI" id="CHEBI:61977"/>
        <dbReference type="ChEBI" id="CHEBI:456216"/>
        <dbReference type="EC" id="2.7.11.1"/>
    </reaction>
</comment>
<evidence type="ECO:0000256" key="5">
    <source>
        <dbReference type="ARBA" id="ARBA00022490"/>
    </source>
</evidence>
<dbReference type="InterPro" id="IPR036388">
    <property type="entry name" value="WH-like_DNA-bd_sf"/>
</dbReference>
<keyword evidence="7" id="KW-0723">Serine/threonine-protein kinase</keyword>
<dbReference type="InterPro" id="IPR015285">
    <property type="entry name" value="RIO2_wHTH_N"/>
</dbReference>
<dbReference type="GO" id="GO:0030490">
    <property type="term" value="P:maturation of SSU-rRNA"/>
    <property type="evidence" value="ECO:0007669"/>
    <property type="project" value="TreeGrafter"/>
</dbReference>
<evidence type="ECO:0000256" key="18">
    <source>
        <dbReference type="ARBA" id="ARBA00068353"/>
    </source>
</evidence>
<feature type="compositionally biased region" description="Basic and acidic residues" evidence="21">
    <location>
        <begin position="493"/>
        <end position="504"/>
    </location>
</feature>
<dbReference type="FunFam" id="3.30.200.20:FF:000052">
    <property type="entry name" value="Serine/threonine-protein kinase RIO2"/>
    <property type="match status" value="1"/>
</dbReference>
<evidence type="ECO:0000256" key="11">
    <source>
        <dbReference type="ARBA" id="ARBA00022741"/>
    </source>
</evidence>
<evidence type="ECO:0000256" key="16">
    <source>
        <dbReference type="ARBA" id="ARBA00048679"/>
    </source>
</evidence>
<organism evidence="23 24">
    <name type="scientific">Petrolisthes manimaculis</name>
    <dbReference type="NCBI Taxonomy" id="1843537"/>
    <lineage>
        <taxon>Eukaryota</taxon>
        <taxon>Metazoa</taxon>
        <taxon>Ecdysozoa</taxon>
        <taxon>Arthropoda</taxon>
        <taxon>Crustacea</taxon>
        <taxon>Multicrustacea</taxon>
        <taxon>Malacostraca</taxon>
        <taxon>Eumalacostraca</taxon>
        <taxon>Eucarida</taxon>
        <taxon>Decapoda</taxon>
        <taxon>Pleocyemata</taxon>
        <taxon>Anomura</taxon>
        <taxon>Galatheoidea</taxon>
        <taxon>Porcellanidae</taxon>
        <taxon>Petrolisthes</taxon>
    </lineage>
</organism>
<keyword evidence="9" id="KW-0808">Transferase</keyword>
<evidence type="ECO:0000256" key="4">
    <source>
        <dbReference type="ARBA" id="ARBA00012513"/>
    </source>
</evidence>
<dbReference type="InterPro" id="IPR036390">
    <property type="entry name" value="WH_DNA-bd_sf"/>
</dbReference>
<dbReference type="AlphaFoldDB" id="A0AAE1UEQ4"/>
<dbReference type="FunFam" id="1.10.510.10:FF:000307">
    <property type="entry name" value="Serine/threonine-protein kinase RIO2"/>
    <property type="match status" value="1"/>
</dbReference>
<comment type="similarity">
    <text evidence="3">Belongs to the protein kinase superfamily. RIO-type Ser/Thr kinase family.</text>
</comment>
<gene>
    <name evidence="23" type="ORF">Pmani_012840</name>
</gene>
<evidence type="ECO:0000256" key="10">
    <source>
        <dbReference type="ARBA" id="ARBA00022723"/>
    </source>
</evidence>
<keyword evidence="24" id="KW-1185">Reference proteome</keyword>
<dbReference type="InterPro" id="IPR011009">
    <property type="entry name" value="Kinase-like_dom_sf"/>
</dbReference>
<evidence type="ECO:0000256" key="14">
    <source>
        <dbReference type="ARBA" id="ARBA00022842"/>
    </source>
</evidence>